<keyword evidence="3" id="KW-1185">Reference proteome</keyword>
<evidence type="ECO:0000313" key="2">
    <source>
        <dbReference type="EMBL" id="EFO96850.1"/>
    </source>
</evidence>
<gene>
    <name evidence="2" type="ORF">CRE_17175</name>
</gene>
<organism evidence="3">
    <name type="scientific">Caenorhabditis remanei</name>
    <name type="common">Caenorhabditis vulgaris</name>
    <dbReference type="NCBI Taxonomy" id="31234"/>
    <lineage>
        <taxon>Eukaryota</taxon>
        <taxon>Metazoa</taxon>
        <taxon>Ecdysozoa</taxon>
        <taxon>Nematoda</taxon>
        <taxon>Chromadorea</taxon>
        <taxon>Rhabditida</taxon>
        <taxon>Rhabditina</taxon>
        <taxon>Rhabditomorpha</taxon>
        <taxon>Rhabditoidea</taxon>
        <taxon>Rhabditidae</taxon>
        <taxon>Peloderinae</taxon>
        <taxon>Caenorhabditis</taxon>
    </lineage>
</organism>
<dbReference type="EMBL" id="DS268431">
    <property type="protein sequence ID" value="EFO96850.1"/>
    <property type="molecule type" value="Genomic_DNA"/>
</dbReference>
<accession>E3M9V0</accession>
<sequence>MCFVTVMLTARSDGVEYPPFPVVENVILPTGNKWDYEEWTTADILDWLQKFYPNPEMANRWIPSLPMLPRPGVKHGLVQGDQDQPWNCHEDPDDLWQSPQHHLRV</sequence>
<dbReference type="HOGENOM" id="CLU_2239100_0_0_1"/>
<protein>
    <submittedName>
        <fullName evidence="2">Uncharacterized protein</fullName>
    </submittedName>
</protein>
<feature type="region of interest" description="Disordered" evidence="1">
    <location>
        <begin position="73"/>
        <end position="105"/>
    </location>
</feature>
<evidence type="ECO:0000256" key="1">
    <source>
        <dbReference type="SAM" id="MobiDB-lite"/>
    </source>
</evidence>
<dbReference type="AlphaFoldDB" id="E3M9V0"/>
<dbReference type="Proteomes" id="UP000008281">
    <property type="component" value="Unassembled WGS sequence"/>
</dbReference>
<proteinExistence type="predicted"/>
<evidence type="ECO:0000313" key="3">
    <source>
        <dbReference type="Proteomes" id="UP000008281"/>
    </source>
</evidence>
<name>E3M9V0_CAERE</name>
<reference evidence="2" key="1">
    <citation type="submission" date="2007-07" db="EMBL/GenBank/DDBJ databases">
        <title>PCAP assembly of the Caenorhabditis remanei genome.</title>
        <authorList>
            <consortium name="The Caenorhabditis remanei Sequencing Consortium"/>
            <person name="Wilson R.K."/>
        </authorList>
    </citation>
    <scope>NUCLEOTIDE SEQUENCE [LARGE SCALE GENOMIC DNA]</scope>
    <source>
        <strain evidence="2">PB4641</strain>
    </source>
</reference>
<dbReference type="InParanoid" id="E3M9V0"/>